<accession>A0A8S5RNY2</accession>
<feature type="domain" description="Crassvirus muzzle protein N-terminal region" evidence="1">
    <location>
        <begin position="29"/>
        <end position="150"/>
    </location>
</feature>
<reference evidence="2" key="1">
    <citation type="journal article" date="2021" name="Proc. Natl. Acad. Sci. U.S.A.">
        <title>A Catalog of Tens of Thousands of Viruses from Human Metagenomes Reveals Hidden Associations with Chronic Diseases.</title>
        <authorList>
            <person name="Tisza M.J."/>
            <person name="Buck C.B."/>
        </authorList>
    </citation>
    <scope>NUCLEOTIDE SEQUENCE</scope>
    <source>
        <strain evidence="2">Ctrcb4</strain>
    </source>
</reference>
<sequence>MALMGNPRGFYPLHGINTAPSSKIPESTLLNAGYSTTVPSKKYFTSPDVPYVKDVFDTRIMFSNVQVEDDFRNAYRIFQGLDYKDIERQYGAIVKLISYGTNLFCVFEHGCALIPINEKALIATTTGQSIHMYGAGVLQNQVTPISQDYGSI</sequence>
<dbReference type="InterPro" id="IPR057889">
    <property type="entry name" value="crAss_MUZ_N"/>
</dbReference>
<dbReference type="Pfam" id="PF25731">
    <property type="entry name" value="crAss_MUZ"/>
    <property type="match status" value="1"/>
</dbReference>
<protein>
    <submittedName>
        <fullName evidence="2">Stabilization protein</fullName>
    </submittedName>
</protein>
<organism evidence="2">
    <name type="scientific">virus sp. ctrcb4</name>
    <dbReference type="NCBI Taxonomy" id="2825824"/>
    <lineage>
        <taxon>Viruses</taxon>
    </lineage>
</organism>
<proteinExistence type="predicted"/>
<evidence type="ECO:0000259" key="1">
    <source>
        <dbReference type="Pfam" id="PF25731"/>
    </source>
</evidence>
<dbReference type="EMBL" id="BK059132">
    <property type="protein sequence ID" value="DAE33039.1"/>
    <property type="molecule type" value="Genomic_DNA"/>
</dbReference>
<evidence type="ECO:0000313" key="2">
    <source>
        <dbReference type="EMBL" id="DAE33039.1"/>
    </source>
</evidence>
<name>A0A8S5RNY2_9VIRU</name>